<feature type="domain" description="SAM-dependent MTase DRM-type" evidence="9">
    <location>
        <begin position="13"/>
        <end position="243"/>
    </location>
</feature>
<dbReference type="EMBL" id="JAKOGI010001892">
    <property type="protein sequence ID" value="KAJ8423709.1"/>
    <property type="molecule type" value="Genomic_DNA"/>
</dbReference>
<dbReference type="InterPro" id="IPR030380">
    <property type="entry name" value="SAM_MeTfrase_DRM"/>
</dbReference>
<name>A0A9Q1JI26_9CARY</name>
<evidence type="ECO:0000256" key="7">
    <source>
        <dbReference type="ARBA" id="ARBA00023242"/>
    </source>
</evidence>
<dbReference type="PROSITE" id="PS51680">
    <property type="entry name" value="SAM_MT_DRM"/>
    <property type="match status" value="1"/>
</dbReference>
<dbReference type="Gene3D" id="3.40.50.150">
    <property type="entry name" value="Vaccinia Virus protein VP39"/>
    <property type="match status" value="1"/>
</dbReference>
<organism evidence="10 11">
    <name type="scientific">Carnegiea gigantea</name>
    <dbReference type="NCBI Taxonomy" id="171969"/>
    <lineage>
        <taxon>Eukaryota</taxon>
        <taxon>Viridiplantae</taxon>
        <taxon>Streptophyta</taxon>
        <taxon>Embryophyta</taxon>
        <taxon>Tracheophyta</taxon>
        <taxon>Spermatophyta</taxon>
        <taxon>Magnoliopsida</taxon>
        <taxon>eudicotyledons</taxon>
        <taxon>Gunneridae</taxon>
        <taxon>Pentapetalae</taxon>
        <taxon>Caryophyllales</taxon>
        <taxon>Cactineae</taxon>
        <taxon>Cactaceae</taxon>
        <taxon>Cactoideae</taxon>
        <taxon>Echinocereeae</taxon>
        <taxon>Carnegiea</taxon>
    </lineage>
</organism>
<dbReference type="OrthoDB" id="641149at2759"/>
<dbReference type="GO" id="GO:0032259">
    <property type="term" value="P:methylation"/>
    <property type="evidence" value="ECO:0007669"/>
    <property type="project" value="UniProtKB-KW"/>
</dbReference>
<dbReference type="InterPro" id="IPR029063">
    <property type="entry name" value="SAM-dependent_MTases_sf"/>
</dbReference>
<evidence type="ECO:0000256" key="8">
    <source>
        <dbReference type="SAM" id="Phobius"/>
    </source>
</evidence>
<evidence type="ECO:0000256" key="3">
    <source>
        <dbReference type="ARBA" id="ARBA00022679"/>
    </source>
</evidence>
<dbReference type="GO" id="GO:0005634">
    <property type="term" value="C:nucleus"/>
    <property type="evidence" value="ECO:0007669"/>
    <property type="project" value="UniProtKB-SubCell"/>
</dbReference>
<keyword evidence="7" id="KW-0539">Nucleus</keyword>
<keyword evidence="8" id="KW-0812">Transmembrane</keyword>
<keyword evidence="4" id="KW-0949">S-adenosyl-L-methionine</keyword>
<keyword evidence="6" id="KW-0238">DNA-binding</keyword>
<dbReference type="PANTHER" id="PTHR23068">
    <property type="entry name" value="DNA CYTOSINE-5- -METHYLTRANSFERASE 3-RELATED"/>
    <property type="match status" value="1"/>
</dbReference>
<sequence>MIGFGVPRMMLRVSREFANEARGHPYFYYENIARTPNGVWAQITGSLYDIELKFVDSVHFSADASKRGYIRNLLIENQSPLLVIPPKTTYEALLVTRIWWPSCDKRTQLNCLLTCITSAPLIDRIREIVETWDGEPPKCHRKYVIERCNRIWFRLESTRWLCLNRMKWRCCWGSQPTTQEMFVLLGAAKPWATPFRSGIPVDTVSYYRSVLKSMFPSAMNVLFLFSGIGGAEVALYKLGILLKNRQTNQNGRIIFVDAIQSVDDSIIDGWIKDLNGFDLMIEVLVKTLLGGTEERVMALRAGTPLLSSITVEY</sequence>
<comment type="caution">
    <text evidence="10">The sequence shown here is derived from an EMBL/GenBank/DDBJ whole genome shotgun (WGS) entry which is preliminary data.</text>
</comment>
<evidence type="ECO:0000256" key="2">
    <source>
        <dbReference type="ARBA" id="ARBA00022603"/>
    </source>
</evidence>
<keyword evidence="2" id="KW-0489">Methyltransferase</keyword>
<feature type="transmembrane region" description="Helical" evidence="8">
    <location>
        <begin position="214"/>
        <end position="236"/>
    </location>
</feature>
<dbReference type="AlphaFoldDB" id="A0A9Q1JI26"/>
<dbReference type="Proteomes" id="UP001153076">
    <property type="component" value="Unassembled WGS sequence"/>
</dbReference>
<reference evidence="10" key="1">
    <citation type="submission" date="2022-04" db="EMBL/GenBank/DDBJ databases">
        <title>Carnegiea gigantea Genome sequencing and assembly v2.</title>
        <authorList>
            <person name="Copetti D."/>
            <person name="Sanderson M.J."/>
            <person name="Burquez A."/>
            <person name="Wojciechowski M.F."/>
        </authorList>
    </citation>
    <scope>NUCLEOTIDE SEQUENCE</scope>
    <source>
        <strain evidence="10">SGP5-SGP5p</strain>
        <tissue evidence="10">Aerial part</tissue>
    </source>
</reference>
<keyword evidence="8" id="KW-0472">Membrane</keyword>
<keyword evidence="5" id="KW-0677">Repeat</keyword>
<proteinExistence type="predicted"/>
<dbReference type="PANTHER" id="PTHR23068:SF56">
    <property type="entry name" value="DNA (CYTOSINE-5)-METHYLTRANSFERASE DRM2-LIKE"/>
    <property type="match status" value="1"/>
</dbReference>
<dbReference type="InterPro" id="IPR050390">
    <property type="entry name" value="C5-Methyltransferase"/>
</dbReference>
<keyword evidence="11" id="KW-1185">Reference proteome</keyword>
<evidence type="ECO:0000313" key="10">
    <source>
        <dbReference type="EMBL" id="KAJ8423709.1"/>
    </source>
</evidence>
<keyword evidence="8" id="KW-1133">Transmembrane helix</keyword>
<evidence type="ECO:0000313" key="11">
    <source>
        <dbReference type="Proteomes" id="UP001153076"/>
    </source>
</evidence>
<comment type="subcellular location">
    <subcellularLocation>
        <location evidence="1">Nucleus</location>
    </subcellularLocation>
</comment>
<evidence type="ECO:0000256" key="1">
    <source>
        <dbReference type="ARBA" id="ARBA00004123"/>
    </source>
</evidence>
<evidence type="ECO:0000259" key="9">
    <source>
        <dbReference type="PROSITE" id="PS51680"/>
    </source>
</evidence>
<protein>
    <recommendedName>
        <fullName evidence="9">SAM-dependent MTase DRM-type domain-containing protein</fullName>
    </recommendedName>
</protein>
<evidence type="ECO:0000256" key="4">
    <source>
        <dbReference type="ARBA" id="ARBA00022691"/>
    </source>
</evidence>
<gene>
    <name evidence="10" type="ORF">Cgig2_016460</name>
</gene>
<dbReference type="GO" id="GO:0003677">
    <property type="term" value="F:DNA binding"/>
    <property type="evidence" value="ECO:0007669"/>
    <property type="project" value="UniProtKB-KW"/>
</dbReference>
<accession>A0A9Q1JI26</accession>
<keyword evidence="3" id="KW-0808">Transferase</keyword>
<evidence type="ECO:0000256" key="5">
    <source>
        <dbReference type="ARBA" id="ARBA00022737"/>
    </source>
</evidence>
<dbReference type="GO" id="GO:0003886">
    <property type="term" value="F:DNA (cytosine-5-)-methyltransferase activity"/>
    <property type="evidence" value="ECO:0007669"/>
    <property type="project" value="TreeGrafter"/>
</dbReference>
<evidence type="ECO:0000256" key="6">
    <source>
        <dbReference type="ARBA" id="ARBA00023125"/>
    </source>
</evidence>